<evidence type="ECO:0000313" key="3">
    <source>
        <dbReference type="Proteomes" id="UP001500454"/>
    </source>
</evidence>
<evidence type="ECO:0000313" key="2">
    <source>
        <dbReference type="EMBL" id="GAA4384294.1"/>
    </source>
</evidence>
<feature type="region of interest" description="Disordered" evidence="1">
    <location>
        <begin position="26"/>
        <end position="108"/>
    </location>
</feature>
<sequence>MAYAVTLRTRSGGGAVMFSPDNSLFMAEQPANRADQQEDAEAMTRPGSQSSSGMSTRTDDALLEAMQREQKRTGQALNAPDATGEASPDAAHTPINRNPEATTGPVID</sequence>
<keyword evidence="3" id="KW-1185">Reference proteome</keyword>
<dbReference type="EMBL" id="BAABHA010000008">
    <property type="protein sequence ID" value="GAA4384294.1"/>
    <property type="molecule type" value="Genomic_DNA"/>
</dbReference>
<dbReference type="Proteomes" id="UP001500454">
    <property type="component" value="Unassembled WGS sequence"/>
</dbReference>
<organism evidence="2 3">
    <name type="scientific">Hymenobacter koreensis</name>
    <dbReference type="NCBI Taxonomy" id="1084523"/>
    <lineage>
        <taxon>Bacteria</taxon>
        <taxon>Pseudomonadati</taxon>
        <taxon>Bacteroidota</taxon>
        <taxon>Cytophagia</taxon>
        <taxon>Cytophagales</taxon>
        <taxon>Hymenobacteraceae</taxon>
        <taxon>Hymenobacter</taxon>
    </lineage>
</organism>
<comment type="caution">
    <text evidence="2">The sequence shown here is derived from an EMBL/GenBank/DDBJ whole genome shotgun (WGS) entry which is preliminary data.</text>
</comment>
<evidence type="ECO:0000256" key="1">
    <source>
        <dbReference type="SAM" id="MobiDB-lite"/>
    </source>
</evidence>
<accession>A0ABP8J3A8</accession>
<gene>
    <name evidence="2" type="ORF">GCM10023186_26340</name>
</gene>
<proteinExistence type="predicted"/>
<protein>
    <submittedName>
        <fullName evidence="2">Uncharacterized protein</fullName>
    </submittedName>
</protein>
<reference evidence="3" key="1">
    <citation type="journal article" date="2019" name="Int. J. Syst. Evol. Microbiol.">
        <title>The Global Catalogue of Microorganisms (GCM) 10K type strain sequencing project: providing services to taxonomists for standard genome sequencing and annotation.</title>
        <authorList>
            <consortium name="The Broad Institute Genomics Platform"/>
            <consortium name="The Broad Institute Genome Sequencing Center for Infectious Disease"/>
            <person name="Wu L."/>
            <person name="Ma J."/>
        </authorList>
    </citation>
    <scope>NUCLEOTIDE SEQUENCE [LARGE SCALE GENOMIC DNA]</scope>
    <source>
        <strain evidence="3">JCM 17924</strain>
    </source>
</reference>
<name>A0ABP8J3A8_9BACT</name>
<feature type="compositionally biased region" description="Polar residues" evidence="1">
    <location>
        <begin position="46"/>
        <end position="56"/>
    </location>
</feature>